<dbReference type="CDD" id="cd09445">
    <property type="entry name" value="LIM_Mical_like_2"/>
    <property type="match status" value="1"/>
</dbReference>
<dbReference type="FunFam" id="2.10.110.10:FF:000002">
    <property type="entry name" value="LIM domain and actin-binding 1"/>
    <property type="match status" value="1"/>
</dbReference>
<accession>A0A7R9IKE0</accession>
<dbReference type="EMBL" id="OE003288">
    <property type="protein sequence ID" value="CAD7459978.1"/>
    <property type="molecule type" value="Genomic_DNA"/>
</dbReference>
<gene>
    <name evidence="7" type="ORF">TTEB3V08_LOCUS7924</name>
</gene>
<dbReference type="PANTHER" id="PTHR24206">
    <property type="entry name" value="OS06G0237300 PROTEIN"/>
    <property type="match status" value="1"/>
</dbReference>
<dbReference type="SMART" id="SM00132">
    <property type="entry name" value="LIM"/>
    <property type="match status" value="1"/>
</dbReference>
<evidence type="ECO:0000256" key="4">
    <source>
        <dbReference type="PROSITE-ProRule" id="PRU00125"/>
    </source>
</evidence>
<feature type="region of interest" description="Disordered" evidence="5">
    <location>
        <begin position="635"/>
        <end position="680"/>
    </location>
</feature>
<proteinExistence type="predicted"/>
<keyword evidence="3 4" id="KW-0440">LIM domain</keyword>
<dbReference type="SUPFAM" id="SSF57716">
    <property type="entry name" value="Glucocorticoid receptor-like (DNA-binding domain)"/>
    <property type="match status" value="2"/>
</dbReference>
<organism evidence="7">
    <name type="scientific">Timema tahoe</name>
    <dbReference type="NCBI Taxonomy" id="61484"/>
    <lineage>
        <taxon>Eukaryota</taxon>
        <taxon>Metazoa</taxon>
        <taxon>Ecdysozoa</taxon>
        <taxon>Arthropoda</taxon>
        <taxon>Hexapoda</taxon>
        <taxon>Insecta</taxon>
        <taxon>Pterygota</taxon>
        <taxon>Neoptera</taxon>
        <taxon>Polyneoptera</taxon>
        <taxon>Phasmatodea</taxon>
        <taxon>Timematodea</taxon>
        <taxon>Timematoidea</taxon>
        <taxon>Timematidae</taxon>
        <taxon>Timema</taxon>
    </lineage>
</organism>
<dbReference type="AlphaFoldDB" id="A0A7R9IKE0"/>
<evidence type="ECO:0000256" key="5">
    <source>
        <dbReference type="SAM" id="MobiDB-lite"/>
    </source>
</evidence>
<keyword evidence="1 4" id="KW-0479">Metal-binding</keyword>
<evidence type="ECO:0000256" key="3">
    <source>
        <dbReference type="ARBA" id="ARBA00023038"/>
    </source>
</evidence>
<protein>
    <recommendedName>
        <fullName evidence="6">LIM zinc-binding domain-containing protein</fullName>
    </recommendedName>
</protein>
<dbReference type="PROSITE" id="PS00478">
    <property type="entry name" value="LIM_DOMAIN_1"/>
    <property type="match status" value="1"/>
</dbReference>
<dbReference type="Gene3D" id="2.10.110.10">
    <property type="entry name" value="Cysteine Rich Protein"/>
    <property type="match status" value="1"/>
</dbReference>
<evidence type="ECO:0000313" key="7">
    <source>
        <dbReference type="EMBL" id="CAD7459978.1"/>
    </source>
</evidence>
<name>A0A7R9IKE0_9NEOP</name>
<reference evidence="7" key="1">
    <citation type="submission" date="2020-11" db="EMBL/GenBank/DDBJ databases">
        <authorList>
            <person name="Tran Van P."/>
        </authorList>
    </citation>
    <scope>NUCLEOTIDE SEQUENCE</scope>
</reference>
<feature type="compositionally biased region" description="Basic and acidic residues" evidence="5">
    <location>
        <begin position="23"/>
        <end position="35"/>
    </location>
</feature>
<evidence type="ECO:0000256" key="1">
    <source>
        <dbReference type="ARBA" id="ARBA00022723"/>
    </source>
</evidence>
<dbReference type="InterPro" id="IPR001781">
    <property type="entry name" value="Znf_LIM"/>
</dbReference>
<evidence type="ECO:0000259" key="6">
    <source>
        <dbReference type="PROSITE" id="PS50023"/>
    </source>
</evidence>
<dbReference type="PROSITE" id="PS50023">
    <property type="entry name" value="LIM_DOMAIN_2"/>
    <property type="match status" value="1"/>
</dbReference>
<sequence>MKLAHSIQFQLTNGCAPLTPNTRDLDQHSTQKVEESEPPQSPGAEPAPLDDDFSNVSVKVLEANRDATSTLHAYILLDFKQGTRDIEPIISVGCCKAATVIRSWSHVASATTKCGDTSCMRQSNGVFYKTRLQLQLPVDFEINRSTGDSSEITFLDILREEEDNFNVVVQQKEKRRSFGDLTNLVDSDEVDQVVYETQSDQNIGARQASDYRSRSPPIYVSRSTGKLNLGWKACSLGDLRGVSDSFQPPSIPSTRNSDMEEAIVETGISVRALRANYCNQAHLKEELEAPPRKTQPVEPWDSMPVDWVSVFSEWDSMPGDWVSMSNEWANMPRSESVWTYSVRVSMSSECTSDKEADVESTLAYHLSCVVALRGASLHPSGTLPGHIILSFLGQCVHPSVQFGSKTSAMWQVQHTLSDISMWNPEYVILEHIPMKSSFSKFDQLSKKSSILHVRSSDASKAQKQFNQSTASTPEQTSNCKSCGKQVFQMEQVKAERAVWHKNCFRCKECNKQLTLDSYSSHEGQLYCKPHFRELFKPKAVVEDEKELPRRRRHEMIIRESQPIELPPGVVRDKPDLGLEECSSLNVKSRFQVFEKGVDAHDTDLERSPSNVNVKRSPSILSKLARFQAKGMDIGVTDDSLNGIPYEETSSSSEEEEEEVEEGEETGDVVRSSRKHKERPVSFGKMEDMKCRRPLSLSSALAQAAPPTLSTAWTAPQSLFSKPSVTIYPLYSAPKRTPASIGSRDGHYPSNLHAPMGSPCFSHWTRPGSSGGYLTQ</sequence>
<feature type="region of interest" description="Disordered" evidence="5">
    <location>
        <begin position="18"/>
        <end position="50"/>
    </location>
</feature>
<dbReference type="GO" id="GO:0046872">
    <property type="term" value="F:metal ion binding"/>
    <property type="evidence" value="ECO:0007669"/>
    <property type="project" value="UniProtKB-KW"/>
</dbReference>
<keyword evidence="2 4" id="KW-0862">Zinc</keyword>
<feature type="domain" description="LIM zinc-binding" evidence="6">
    <location>
        <begin position="477"/>
        <end position="537"/>
    </location>
</feature>
<feature type="compositionally biased region" description="Acidic residues" evidence="5">
    <location>
        <begin position="652"/>
        <end position="666"/>
    </location>
</feature>
<dbReference type="Pfam" id="PF00412">
    <property type="entry name" value="LIM"/>
    <property type="match status" value="1"/>
</dbReference>
<evidence type="ECO:0000256" key="2">
    <source>
        <dbReference type="ARBA" id="ARBA00022833"/>
    </source>
</evidence>